<dbReference type="Proteomes" id="UP000319014">
    <property type="component" value="Unassembled WGS sequence"/>
</dbReference>
<proteinExistence type="predicted"/>
<dbReference type="EMBL" id="FXTK01000003">
    <property type="protein sequence ID" value="SMO52181.1"/>
    <property type="molecule type" value="Genomic_DNA"/>
</dbReference>
<sequence>MIVIAALLIGAVIGWFRAARMGGGRSDKLQYAAAHAMGLAVLGLFLTVFLTRMG</sequence>
<keyword evidence="1" id="KW-0812">Transmembrane</keyword>
<evidence type="ECO:0000313" key="2">
    <source>
        <dbReference type="EMBL" id="SMO52181.1"/>
    </source>
</evidence>
<accession>A0A521C028</accession>
<organism evidence="2 3">
    <name type="scientific">Paracoccus laeviglucosivorans</name>
    <dbReference type="NCBI Taxonomy" id="1197861"/>
    <lineage>
        <taxon>Bacteria</taxon>
        <taxon>Pseudomonadati</taxon>
        <taxon>Pseudomonadota</taxon>
        <taxon>Alphaproteobacteria</taxon>
        <taxon>Rhodobacterales</taxon>
        <taxon>Paracoccaceae</taxon>
        <taxon>Paracoccus</taxon>
    </lineage>
</organism>
<dbReference type="AlphaFoldDB" id="A0A521C028"/>
<keyword evidence="3" id="KW-1185">Reference proteome</keyword>
<protein>
    <recommendedName>
        <fullName evidence="4">PEP-CTERM protein-sorting domain-containing protein</fullName>
    </recommendedName>
</protein>
<dbReference type="RefSeq" id="WP_185958585.1">
    <property type="nucleotide sequence ID" value="NZ_FXTK01000003.1"/>
</dbReference>
<reference evidence="2 3" key="1">
    <citation type="submission" date="2017-05" db="EMBL/GenBank/DDBJ databases">
        <authorList>
            <person name="Varghese N."/>
            <person name="Submissions S."/>
        </authorList>
    </citation>
    <scope>NUCLEOTIDE SEQUENCE [LARGE SCALE GENOMIC DNA]</scope>
    <source>
        <strain evidence="2 3">DSM 100094</strain>
    </source>
</reference>
<keyword evidence="1" id="KW-0472">Membrane</keyword>
<name>A0A521C028_9RHOB</name>
<evidence type="ECO:0000256" key="1">
    <source>
        <dbReference type="SAM" id="Phobius"/>
    </source>
</evidence>
<evidence type="ECO:0000313" key="3">
    <source>
        <dbReference type="Proteomes" id="UP000319014"/>
    </source>
</evidence>
<evidence type="ECO:0008006" key="4">
    <source>
        <dbReference type="Google" id="ProtNLM"/>
    </source>
</evidence>
<feature type="transmembrane region" description="Helical" evidence="1">
    <location>
        <begin position="28"/>
        <end position="50"/>
    </location>
</feature>
<gene>
    <name evidence="2" type="ORF">SAMN06265221_103253</name>
</gene>
<keyword evidence="1" id="KW-1133">Transmembrane helix</keyword>